<sequence length="154" mass="18217">MNNNNNYNKNKMIFTKLINDKYKIREDLSDKNILLITSVNKKIKCKYSLLFIEKIINEHTSLIIWSDANPYIDKYTQGLTNALRLKLLNTHQYLLSQNSQLITKSDLTNLIQTLIKTQYSFTYNNKSINCEWILTNNNTDGTNEYYLILNIIYF</sequence>
<name>A0A3G4ZZD4_9VIRU</name>
<evidence type="ECO:0000313" key="1">
    <source>
        <dbReference type="EMBL" id="AYV80326.1"/>
    </source>
</evidence>
<proteinExistence type="predicted"/>
<organism evidence="1">
    <name type="scientific">Gaeavirus sp</name>
    <dbReference type="NCBI Taxonomy" id="2487767"/>
    <lineage>
        <taxon>Viruses</taxon>
        <taxon>Varidnaviria</taxon>
        <taxon>Bamfordvirae</taxon>
        <taxon>Nucleocytoviricota</taxon>
        <taxon>Megaviricetes</taxon>
        <taxon>Imitervirales</taxon>
        <taxon>Mimiviridae</taxon>
        <taxon>Klosneuvirinae</taxon>
    </lineage>
</organism>
<accession>A0A3G4ZZD4</accession>
<gene>
    <name evidence="1" type="ORF">Gaeavirus32_4</name>
</gene>
<reference evidence="1" key="1">
    <citation type="submission" date="2018-10" db="EMBL/GenBank/DDBJ databases">
        <title>Hidden diversity of soil giant viruses.</title>
        <authorList>
            <person name="Schulz F."/>
            <person name="Alteio L."/>
            <person name="Goudeau D."/>
            <person name="Ryan E.M."/>
            <person name="Malmstrom R.R."/>
            <person name="Blanchard J."/>
            <person name="Woyke T."/>
        </authorList>
    </citation>
    <scope>NUCLEOTIDE SEQUENCE</scope>
    <source>
        <strain evidence="1">GAV1</strain>
    </source>
</reference>
<dbReference type="EMBL" id="MK072230">
    <property type="protein sequence ID" value="AYV80326.1"/>
    <property type="molecule type" value="Genomic_DNA"/>
</dbReference>
<protein>
    <submittedName>
        <fullName evidence="1">Uncharacterized protein</fullName>
    </submittedName>
</protein>